<proteinExistence type="predicted"/>
<evidence type="ECO:0000313" key="1">
    <source>
        <dbReference type="EMBL" id="SDP30839.1"/>
    </source>
</evidence>
<dbReference type="EMBL" id="LT629705">
    <property type="protein sequence ID" value="SDP30839.1"/>
    <property type="molecule type" value="Genomic_DNA"/>
</dbReference>
<accession>A0A1H0RNA9</accession>
<reference evidence="1 2" key="1">
    <citation type="submission" date="2016-10" db="EMBL/GenBank/DDBJ databases">
        <authorList>
            <person name="de Groot N.N."/>
        </authorList>
    </citation>
    <scope>NUCLEOTIDE SEQUENCE [LARGE SCALE GENOMIC DNA]</scope>
    <source>
        <strain evidence="1 2">CECT 7543</strain>
    </source>
</reference>
<dbReference type="SUPFAM" id="SSF81901">
    <property type="entry name" value="HCP-like"/>
    <property type="match status" value="1"/>
</dbReference>
<dbReference type="RefSeq" id="WP_090186294.1">
    <property type="nucleotide sequence ID" value="NZ_LT629705.1"/>
</dbReference>
<dbReference type="AlphaFoldDB" id="A0A1H0RNA9"/>
<gene>
    <name evidence="1" type="ORF">SAMN04489798_5326</name>
</gene>
<dbReference type="Gene3D" id="1.25.40.10">
    <property type="entry name" value="Tetratricopeptide repeat domain"/>
    <property type="match status" value="1"/>
</dbReference>
<dbReference type="Proteomes" id="UP000198827">
    <property type="component" value="Chromosome I"/>
</dbReference>
<dbReference type="InterPro" id="IPR011990">
    <property type="entry name" value="TPR-like_helical_dom_sf"/>
</dbReference>
<sequence length="316" mass="35475">MYTHPDALTMLFGFLENLTLLIKSVQQQQEIAKKRGMELYNLGEFTHAEAYLKVPACAGDATAQFALGEVFRRQDKAVSEEAKKWYRLAAAQDHVYALMRLADEASLKKAKTLAQAAADGGSGEAMLQMYELTQDIEWLKKSAEANFQEGQYILALRYDKDTTLISDAVVRHAAVNDLLKKAADAGFPKAMLWYSNRRPGSNDKAAKRQWLEKRVQLSDVNAVLDYGYALAFDYTDEEDANEYGYEQDLVKGYGLIWLVIDSTRDFLQLDTAISNLAQIGGGMTAAQIESATTFAQEWKRTHGALSEYRLTYNDAR</sequence>
<dbReference type="OrthoDB" id="5587079at2"/>
<evidence type="ECO:0008006" key="3">
    <source>
        <dbReference type="Google" id="ProtNLM"/>
    </source>
</evidence>
<evidence type="ECO:0000313" key="2">
    <source>
        <dbReference type="Proteomes" id="UP000198827"/>
    </source>
</evidence>
<protein>
    <recommendedName>
        <fullName evidence="3">Sel1 repeat family protein</fullName>
    </recommendedName>
</protein>
<organism evidence="1 2">
    <name type="scientific">Pseudomonas arsenicoxydans</name>
    <dbReference type="NCBI Taxonomy" id="702115"/>
    <lineage>
        <taxon>Bacteria</taxon>
        <taxon>Pseudomonadati</taxon>
        <taxon>Pseudomonadota</taxon>
        <taxon>Gammaproteobacteria</taxon>
        <taxon>Pseudomonadales</taxon>
        <taxon>Pseudomonadaceae</taxon>
        <taxon>Pseudomonas</taxon>
    </lineage>
</organism>
<name>A0A1H0RNA9_9PSED</name>